<name>A0ABN9QB46_9DINO</name>
<reference evidence="2" key="1">
    <citation type="submission" date="2023-10" db="EMBL/GenBank/DDBJ databases">
        <authorList>
            <person name="Chen Y."/>
            <person name="Shah S."/>
            <person name="Dougan E. K."/>
            <person name="Thang M."/>
            <person name="Chan C."/>
        </authorList>
    </citation>
    <scope>NUCLEOTIDE SEQUENCE [LARGE SCALE GENOMIC DNA]</scope>
</reference>
<evidence type="ECO:0000313" key="3">
    <source>
        <dbReference type="Proteomes" id="UP001189429"/>
    </source>
</evidence>
<feature type="region of interest" description="Disordered" evidence="1">
    <location>
        <begin position="1212"/>
        <end position="1295"/>
    </location>
</feature>
<sequence>DQTQTGYLLAMASASAFSGPEGVGLQDTVDPLIVDDLPDVGDALIADVKPRGDTFSRLGSFRQQQQIDNNGGGNNDDIGGVVPKAEGDAGVQAEGNVGGNAAAEPMGPSEEAPTASDIDQAKASFLAMGSVLAEVMAYTSVEPPSLPTPDMAMPVDAPVANESDNRVGDLSLEAPLSAGTAYANFNRIRTTINNYASKMESPTWYNDIILGTVHALARRLENRGEADIVNKASYDVQAAYKQLLTRVKAMIDLLKGLKQWSEAQGDEMLVGLLQPFSTLLGYRIVVGGKMNEELAIIINYSVFKNLIVSQESVSKAMVVYQAFALRHMVDMRDNIVAAAVNQSANVVKTEGGVGGSLETADAPPKAKKARKARPMSELASKVVAGQTPLYYLAAMVSSGVRDWLGSLTMASMRDDSSYATAAINEFGAILNGWQQKEKLIETVVEDDAFNEVLKSAVVIAKCMCPMEKLRPAATSVRKAGRTIAEQVKQPSSPAAELARTMCAYPVPKLMMEASLVHVNQSIEDETATTAFQAASESFESQFDQLFECARGWIAAQLKDISIREDGGFKRPQYAFSGVGVFFSGAHAALSKWTTACAHDNIKFFADNMANSRAVLEVGKCMIVEVYWAIAGSTSSQTGNLILQLIFPEKAAGADSEGQGLDAEGQKALNETIIADLDARRKELGKILDTLPMYFQCLGDYYARFLRVRNLAIQRMGDAFIDELGDAHKSMNPVTYDGELHSIQGSITDMTNYMARCIDLAKMRDQATDANQQDTYTKLIIKFAGLQRAFDGDLVGGLSETAVESCATDMETVELVTSNFNNFKTVVGSQLYITCTDAFVQRRLEDVAPTLAFTLGNVSEQAIAEGQDDAAFGRLVVGVTSLESLLPSGVDFKDGGAIDEAALQSSVRYKALSDLVEFLDASGIASFSLPGVSANGGPRLATVPALAYLKMSTYIKDVASIAAVTHTNMLVKPSIEKATDATQLFFTNVHAQSLLAQALIRLDTVLSSRGTHDLEVLDWAGPLSVQSARQWAKSMAVVSGFYQTKLLKLMAACVMDGAAECNKILPDWNAVMDQTTGALNEKLAATQFNNLEKTVGSYNRVHKDLSWLARAGTLFDISPTVQLHDLTTESVDVAMATMAEGFQRGKARQVITMTKGIQMLATVRQEPGGPKRAQEFLNQYKTEKNKDLPQGFLAELESVAAEVSSAAEAKSVEKSGSAAPLGGGAVQTPQPKKAKGDSASTKTSATKVKQEAAEGGGTAAASTSAADPAPAAAEQQPAPVAMPKRGGGLKRTKREQ</sequence>
<feature type="region of interest" description="Disordered" evidence="1">
    <location>
        <begin position="95"/>
        <end position="115"/>
    </location>
</feature>
<dbReference type="Proteomes" id="UP001189429">
    <property type="component" value="Unassembled WGS sequence"/>
</dbReference>
<keyword evidence="3" id="KW-1185">Reference proteome</keyword>
<accession>A0ABN9QB46</accession>
<feature type="compositionally biased region" description="Low complexity" evidence="1">
    <location>
        <begin position="1258"/>
        <end position="1277"/>
    </location>
</feature>
<comment type="caution">
    <text evidence="2">The sequence shown here is derived from an EMBL/GenBank/DDBJ whole genome shotgun (WGS) entry which is preliminary data.</text>
</comment>
<evidence type="ECO:0000313" key="2">
    <source>
        <dbReference type="EMBL" id="CAK0803104.1"/>
    </source>
</evidence>
<proteinExistence type="predicted"/>
<protein>
    <submittedName>
        <fullName evidence="2">Uncharacterized protein</fullName>
    </submittedName>
</protein>
<feature type="compositionally biased region" description="Low complexity" evidence="1">
    <location>
        <begin position="95"/>
        <end position="104"/>
    </location>
</feature>
<evidence type="ECO:0000256" key="1">
    <source>
        <dbReference type="SAM" id="MobiDB-lite"/>
    </source>
</evidence>
<dbReference type="EMBL" id="CAUYUJ010002950">
    <property type="protein sequence ID" value="CAK0803104.1"/>
    <property type="molecule type" value="Genomic_DNA"/>
</dbReference>
<organism evidence="2 3">
    <name type="scientific">Prorocentrum cordatum</name>
    <dbReference type="NCBI Taxonomy" id="2364126"/>
    <lineage>
        <taxon>Eukaryota</taxon>
        <taxon>Sar</taxon>
        <taxon>Alveolata</taxon>
        <taxon>Dinophyceae</taxon>
        <taxon>Prorocentrales</taxon>
        <taxon>Prorocentraceae</taxon>
        <taxon>Prorocentrum</taxon>
    </lineage>
</organism>
<feature type="compositionally biased region" description="Basic residues" evidence="1">
    <location>
        <begin position="1286"/>
        <end position="1295"/>
    </location>
</feature>
<feature type="compositionally biased region" description="Polar residues" evidence="1">
    <location>
        <begin position="1237"/>
        <end position="1246"/>
    </location>
</feature>
<gene>
    <name evidence="2" type="ORF">PCOR1329_LOCUS10407</name>
</gene>
<feature type="non-terminal residue" evidence="2">
    <location>
        <position position="1"/>
    </location>
</feature>